<protein>
    <submittedName>
        <fullName evidence="1">Uncharacterized protein</fullName>
    </submittedName>
</protein>
<organism evidence="1 2">
    <name type="scientific">Trema orientale</name>
    <name type="common">Charcoal tree</name>
    <name type="synonym">Celtis orientalis</name>
    <dbReference type="NCBI Taxonomy" id="63057"/>
    <lineage>
        <taxon>Eukaryota</taxon>
        <taxon>Viridiplantae</taxon>
        <taxon>Streptophyta</taxon>
        <taxon>Embryophyta</taxon>
        <taxon>Tracheophyta</taxon>
        <taxon>Spermatophyta</taxon>
        <taxon>Magnoliopsida</taxon>
        <taxon>eudicotyledons</taxon>
        <taxon>Gunneridae</taxon>
        <taxon>Pentapetalae</taxon>
        <taxon>rosids</taxon>
        <taxon>fabids</taxon>
        <taxon>Rosales</taxon>
        <taxon>Cannabaceae</taxon>
        <taxon>Trema</taxon>
    </lineage>
</organism>
<dbReference type="EMBL" id="JXTC01000090">
    <property type="protein sequence ID" value="PON89760.1"/>
    <property type="molecule type" value="Genomic_DNA"/>
</dbReference>
<feature type="non-terminal residue" evidence="1">
    <location>
        <position position="1"/>
    </location>
</feature>
<proteinExistence type="predicted"/>
<dbReference type="InParanoid" id="A0A2P5EW52"/>
<reference evidence="2" key="1">
    <citation type="submission" date="2016-06" db="EMBL/GenBank/DDBJ databases">
        <title>Parallel loss of symbiosis genes in relatives of nitrogen-fixing non-legume Parasponia.</title>
        <authorList>
            <person name="Van Velzen R."/>
            <person name="Holmer R."/>
            <person name="Bu F."/>
            <person name="Rutten L."/>
            <person name="Van Zeijl A."/>
            <person name="Liu W."/>
            <person name="Santuari L."/>
            <person name="Cao Q."/>
            <person name="Sharma T."/>
            <person name="Shen D."/>
            <person name="Roswanjaya Y."/>
            <person name="Wardhani T."/>
            <person name="Kalhor M.S."/>
            <person name="Jansen J."/>
            <person name="Van den Hoogen J."/>
            <person name="Gungor B."/>
            <person name="Hartog M."/>
            <person name="Hontelez J."/>
            <person name="Verver J."/>
            <person name="Yang W.-C."/>
            <person name="Schijlen E."/>
            <person name="Repin R."/>
            <person name="Schilthuizen M."/>
            <person name="Schranz E."/>
            <person name="Heidstra R."/>
            <person name="Miyata K."/>
            <person name="Fedorova E."/>
            <person name="Kohlen W."/>
            <person name="Bisseling T."/>
            <person name="Smit S."/>
            <person name="Geurts R."/>
        </authorList>
    </citation>
    <scope>NUCLEOTIDE SEQUENCE [LARGE SCALE GENOMIC DNA]</scope>
    <source>
        <strain evidence="2">cv. RG33-2</strain>
    </source>
</reference>
<sequence>FLVSQTHLSRQNDLCRSAAGRFALPSNIVSGGSLFRFLAASLPREVYVNGKHTAVFILCFLRSVKNFVIELSMIADLYDFR</sequence>
<dbReference type="Proteomes" id="UP000237000">
    <property type="component" value="Unassembled WGS sequence"/>
</dbReference>
<dbReference type="AlphaFoldDB" id="A0A2P5EW52"/>
<name>A0A2P5EW52_TREOI</name>
<keyword evidence="2" id="KW-1185">Reference proteome</keyword>
<dbReference type="OrthoDB" id="10509507at2759"/>
<evidence type="ECO:0000313" key="1">
    <source>
        <dbReference type="EMBL" id="PON89760.1"/>
    </source>
</evidence>
<gene>
    <name evidence="1" type="ORF">TorRG33x02_144400</name>
</gene>
<accession>A0A2P5EW52</accession>
<evidence type="ECO:0000313" key="2">
    <source>
        <dbReference type="Proteomes" id="UP000237000"/>
    </source>
</evidence>
<comment type="caution">
    <text evidence="1">The sequence shown here is derived from an EMBL/GenBank/DDBJ whole genome shotgun (WGS) entry which is preliminary data.</text>
</comment>